<sequence>MLLMCPSVWRFSAYLFKLHPNMHILLQSSFVSSVSETSAFVYHFLLG</sequence>
<reference evidence="1" key="2">
    <citation type="journal article" date="2015" name="Data Brief">
        <title>Shoot transcriptome of the giant reed, Arundo donax.</title>
        <authorList>
            <person name="Barrero R.A."/>
            <person name="Guerrero F.D."/>
            <person name="Moolhuijzen P."/>
            <person name="Goolsby J.A."/>
            <person name="Tidwell J."/>
            <person name="Bellgard S.E."/>
            <person name="Bellgard M.I."/>
        </authorList>
    </citation>
    <scope>NUCLEOTIDE SEQUENCE</scope>
    <source>
        <tissue evidence="1">Shoot tissue taken approximately 20 cm above the soil surface</tissue>
    </source>
</reference>
<name>A0A0A9BKN4_ARUDO</name>
<evidence type="ECO:0000313" key="1">
    <source>
        <dbReference type="EMBL" id="JAD59842.1"/>
    </source>
</evidence>
<protein>
    <submittedName>
        <fullName evidence="1">Uncharacterized protein</fullName>
    </submittedName>
</protein>
<dbReference type="AlphaFoldDB" id="A0A0A9BKN4"/>
<organism evidence="1">
    <name type="scientific">Arundo donax</name>
    <name type="common">Giant reed</name>
    <name type="synonym">Donax arundinaceus</name>
    <dbReference type="NCBI Taxonomy" id="35708"/>
    <lineage>
        <taxon>Eukaryota</taxon>
        <taxon>Viridiplantae</taxon>
        <taxon>Streptophyta</taxon>
        <taxon>Embryophyta</taxon>
        <taxon>Tracheophyta</taxon>
        <taxon>Spermatophyta</taxon>
        <taxon>Magnoliopsida</taxon>
        <taxon>Liliopsida</taxon>
        <taxon>Poales</taxon>
        <taxon>Poaceae</taxon>
        <taxon>PACMAD clade</taxon>
        <taxon>Arundinoideae</taxon>
        <taxon>Arundineae</taxon>
        <taxon>Arundo</taxon>
    </lineage>
</organism>
<accession>A0A0A9BKN4</accession>
<reference evidence="1" key="1">
    <citation type="submission" date="2014-09" db="EMBL/GenBank/DDBJ databases">
        <authorList>
            <person name="Magalhaes I.L.F."/>
            <person name="Oliveira U."/>
            <person name="Santos F.R."/>
            <person name="Vidigal T.H.D.A."/>
            <person name="Brescovit A.D."/>
            <person name="Santos A.J."/>
        </authorList>
    </citation>
    <scope>NUCLEOTIDE SEQUENCE</scope>
    <source>
        <tissue evidence="1">Shoot tissue taken approximately 20 cm above the soil surface</tissue>
    </source>
</reference>
<proteinExistence type="predicted"/>
<dbReference type="EMBL" id="GBRH01238053">
    <property type="protein sequence ID" value="JAD59842.1"/>
    <property type="molecule type" value="Transcribed_RNA"/>
</dbReference>